<evidence type="ECO:0000313" key="1">
    <source>
        <dbReference type="EMBL" id="GAA2013718.1"/>
    </source>
</evidence>
<protein>
    <submittedName>
        <fullName evidence="1">Uncharacterized protein</fullName>
    </submittedName>
</protein>
<organism evidence="1 2">
    <name type="scientific">Nocardiopsis rhodophaea</name>
    <dbReference type="NCBI Taxonomy" id="280238"/>
    <lineage>
        <taxon>Bacteria</taxon>
        <taxon>Bacillati</taxon>
        <taxon>Actinomycetota</taxon>
        <taxon>Actinomycetes</taxon>
        <taxon>Streptosporangiales</taxon>
        <taxon>Nocardiopsidaceae</taxon>
        <taxon>Nocardiopsis</taxon>
    </lineage>
</organism>
<evidence type="ECO:0000313" key="2">
    <source>
        <dbReference type="Proteomes" id="UP001501585"/>
    </source>
</evidence>
<comment type="caution">
    <text evidence="1">The sequence shown here is derived from an EMBL/GenBank/DDBJ whole genome shotgun (WGS) entry which is preliminary data.</text>
</comment>
<sequence>MRNLHLNHRTRGARWVIVPETIDQTFDRHLLSDIDEECTQHTALPRPANGDRFALRPGRNWTEYTKFHKWHCSKAICGDEK</sequence>
<proteinExistence type="predicted"/>
<keyword evidence="2" id="KW-1185">Reference proteome</keyword>
<reference evidence="2" key="1">
    <citation type="journal article" date="2019" name="Int. J. Syst. Evol. Microbiol.">
        <title>The Global Catalogue of Microorganisms (GCM) 10K type strain sequencing project: providing services to taxonomists for standard genome sequencing and annotation.</title>
        <authorList>
            <consortium name="The Broad Institute Genomics Platform"/>
            <consortium name="The Broad Institute Genome Sequencing Center for Infectious Disease"/>
            <person name="Wu L."/>
            <person name="Ma J."/>
        </authorList>
    </citation>
    <scope>NUCLEOTIDE SEQUENCE [LARGE SCALE GENOMIC DNA]</scope>
    <source>
        <strain evidence="2">JCM 15313</strain>
    </source>
</reference>
<accession>A0ABP5F4R8</accession>
<gene>
    <name evidence="1" type="ORF">GCM10009799_47590</name>
</gene>
<dbReference type="Proteomes" id="UP001501585">
    <property type="component" value="Unassembled WGS sequence"/>
</dbReference>
<name>A0ABP5F4R8_9ACTN</name>
<dbReference type="EMBL" id="BAAAPC010000026">
    <property type="protein sequence ID" value="GAA2013718.1"/>
    <property type="molecule type" value="Genomic_DNA"/>
</dbReference>